<accession>A0A7G1KQ45</accession>
<sequence length="65" mass="6779">MVGPGGDAGFEIVAGELVEFRADMCIAELPAAVAPYDTAAVPSIEHLRGHETAVTANHTLMVAMR</sequence>
<evidence type="ECO:0000313" key="1">
    <source>
        <dbReference type="EMBL" id="BCK57385.1"/>
    </source>
</evidence>
<dbReference type="AlphaFoldDB" id="A0A7G1KQ45"/>
<evidence type="ECO:0000313" key="2">
    <source>
        <dbReference type="Proteomes" id="UP000516173"/>
    </source>
</evidence>
<name>A0A7G1KQ45_9NOCA</name>
<protein>
    <submittedName>
        <fullName evidence="1">Uncharacterized protein</fullName>
    </submittedName>
</protein>
<gene>
    <name evidence="1" type="ORF">NWFMUON74_51570</name>
</gene>
<dbReference type="EMBL" id="AP023396">
    <property type="protein sequence ID" value="BCK57385.1"/>
    <property type="molecule type" value="Genomic_DNA"/>
</dbReference>
<dbReference type="KEGG" id="nwl:NWFMUON74_51570"/>
<dbReference type="RefSeq" id="WP_187684294.1">
    <property type="nucleotide sequence ID" value="NZ_AP023396.1"/>
</dbReference>
<keyword evidence="2" id="KW-1185">Reference proteome</keyword>
<dbReference type="Proteomes" id="UP000516173">
    <property type="component" value="Chromosome"/>
</dbReference>
<dbReference type="GeneID" id="80349595"/>
<organism evidence="1 2">
    <name type="scientific">Nocardia wallacei</name>
    <dbReference type="NCBI Taxonomy" id="480035"/>
    <lineage>
        <taxon>Bacteria</taxon>
        <taxon>Bacillati</taxon>
        <taxon>Actinomycetota</taxon>
        <taxon>Actinomycetes</taxon>
        <taxon>Mycobacteriales</taxon>
        <taxon>Nocardiaceae</taxon>
        <taxon>Nocardia</taxon>
    </lineage>
</organism>
<proteinExistence type="predicted"/>
<reference evidence="1 2" key="1">
    <citation type="submission" date="2020-08" db="EMBL/GenBank/DDBJ databases">
        <title>Genome Sequencing of Nocardia wallacei strain FMUON74 and assembly.</title>
        <authorList>
            <person name="Toyokawa M."/>
            <person name="Uesaka K."/>
        </authorList>
    </citation>
    <scope>NUCLEOTIDE SEQUENCE [LARGE SCALE GENOMIC DNA]</scope>
    <source>
        <strain evidence="1 2">FMUON74</strain>
    </source>
</reference>